<organism evidence="2 3">
    <name type="scientific">Kuraishia capsulata CBS 1993</name>
    <dbReference type="NCBI Taxonomy" id="1382522"/>
    <lineage>
        <taxon>Eukaryota</taxon>
        <taxon>Fungi</taxon>
        <taxon>Dikarya</taxon>
        <taxon>Ascomycota</taxon>
        <taxon>Saccharomycotina</taxon>
        <taxon>Pichiomycetes</taxon>
        <taxon>Pichiales</taxon>
        <taxon>Pichiaceae</taxon>
        <taxon>Kuraishia</taxon>
    </lineage>
</organism>
<dbReference type="Proteomes" id="UP000019384">
    <property type="component" value="Unassembled WGS sequence"/>
</dbReference>
<evidence type="ECO:0000313" key="2">
    <source>
        <dbReference type="EMBL" id="CDK25372.1"/>
    </source>
</evidence>
<proteinExistence type="predicted"/>
<protein>
    <submittedName>
        <fullName evidence="2">Uncharacterized protein</fullName>
    </submittedName>
</protein>
<dbReference type="EMBL" id="HG793126">
    <property type="protein sequence ID" value="CDK25372.1"/>
    <property type="molecule type" value="Genomic_DNA"/>
</dbReference>
<sequence length="108" mass="12407">MRLPQLFNWNQDDKQEVNKLTHEVNVLNWHVKHLENMQPMQMPKAQTQPMSDTHYGDALQSMSESSSRRGSDVSTMSIPPPTVDHSIASSPPKTPRKFGPLDEWCVFF</sequence>
<dbReference type="AlphaFoldDB" id="W6MKT2"/>
<dbReference type="HOGENOM" id="CLU_2197366_0_0_1"/>
<keyword evidence="3" id="KW-1185">Reference proteome</keyword>
<reference evidence="2" key="2">
    <citation type="submission" date="2014-02" db="EMBL/GenBank/DDBJ databases">
        <title>Complete DNA sequence of /Kuraishia capsulata/ illustrates novel genomic features among budding yeasts (/Saccharomycotina/).</title>
        <authorList>
            <person name="Morales L."/>
            <person name="Noel B."/>
            <person name="Porcel B."/>
            <person name="Marcet-Houben M."/>
            <person name="Hullo M-F."/>
            <person name="Sacerdot C."/>
            <person name="Tekaia F."/>
            <person name="Leh-Louis V."/>
            <person name="Despons L."/>
            <person name="Khanna V."/>
            <person name="Aury J-M."/>
            <person name="Barbe V."/>
            <person name="Couloux A."/>
            <person name="Labadie K."/>
            <person name="Pelletier E."/>
            <person name="Souciet J-L."/>
            <person name="Boekhout T."/>
            <person name="Gabaldon T."/>
            <person name="Wincker P."/>
            <person name="Dujon B."/>
        </authorList>
    </citation>
    <scope>NUCLEOTIDE SEQUENCE</scope>
    <source>
        <strain evidence="2">CBS 1993</strain>
    </source>
</reference>
<evidence type="ECO:0000256" key="1">
    <source>
        <dbReference type="SAM" id="MobiDB-lite"/>
    </source>
</evidence>
<reference evidence="2" key="1">
    <citation type="submission" date="2013-12" db="EMBL/GenBank/DDBJ databases">
        <authorList>
            <person name="Genoscope - CEA"/>
        </authorList>
    </citation>
    <scope>NUCLEOTIDE SEQUENCE</scope>
    <source>
        <strain evidence="2">CBS 1993</strain>
    </source>
</reference>
<evidence type="ECO:0000313" key="3">
    <source>
        <dbReference type="Proteomes" id="UP000019384"/>
    </source>
</evidence>
<dbReference type="GeneID" id="34518772"/>
<name>W6MKT2_9ASCO</name>
<gene>
    <name evidence="2" type="ORF">KUCA_T00001341001</name>
</gene>
<feature type="region of interest" description="Disordered" evidence="1">
    <location>
        <begin position="41"/>
        <end position="98"/>
    </location>
</feature>
<dbReference type="RefSeq" id="XP_022457384.1">
    <property type="nucleotide sequence ID" value="XM_022603510.1"/>
</dbReference>
<accession>W6MKT2</accession>